<evidence type="ECO:0000313" key="1">
    <source>
        <dbReference type="EMBL" id="GER35689.1"/>
    </source>
</evidence>
<sequence>MAHQNDPLVVREGREKVHKRPGVVRKGGNLVELARVDPTASKVQGSDPVPIVLLQQVHELVPAPGAMAKTVHQHKVYHVKAWTFVNFIGEFKFDQKLGQEEHTGRESHFTFKYTWHGPIRPEFSLCSYAQDNRNPEDRAEIEI</sequence>
<keyword evidence="2" id="KW-1185">Reference proteome</keyword>
<name>A0A5A7PSA3_STRAF</name>
<evidence type="ECO:0000313" key="2">
    <source>
        <dbReference type="Proteomes" id="UP000325081"/>
    </source>
</evidence>
<dbReference type="AlphaFoldDB" id="A0A5A7PSA3"/>
<protein>
    <submittedName>
        <fullName evidence="1">Tonoplast monosaccharide transporter2</fullName>
    </submittedName>
</protein>
<proteinExistence type="predicted"/>
<dbReference type="EMBL" id="BKCP01005006">
    <property type="protein sequence ID" value="GER35689.1"/>
    <property type="molecule type" value="Genomic_DNA"/>
</dbReference>
<organism evidence="1 2">
    <name type="scientific">Striga asiatica</name>
    <name type="common">Asiatic witchweed</name>
    <name type="synonym">Buchnera asiatica</name>
    <dbReference type="NCBI Taxonomy" id="4170"/>
    <lineage>
        <taxon>Eukaryota</taxon>
        <taxon>Viridiplantae</taxon>
        <taxon>Streptophyta</taxon>
        <taxon>Embryophyta</taxon>
        <taxon>Tracheophyta</taxon>
        <taxon>Spermatophyta</taxon>
        <taxon>Magnoliopsida</taxon>
        <taxon>eudicotyledons</taxon>
        <taxon>Gunneridae</taxon>
        <taxon>Pentapetalae</taxon>
        <taxon>asterids</taxon>
        <taxon>lamiids</taxon>
        <taxon>Lamiales</taxon>
        <taxon>Orobanchaceae</taxon>
        <taxon>Buchnereae</taxon>
        <taxon>Striga</taxon>
    </lineage>
</organism>
<reference evidence="2" key="1">
    <citation type="journal article" date="2019" name="Curr. Biol.">
        <title>Genome Sequence of Striga asiatica Provides Insight into the Evolution of Plant Parasitism.</title>
        <authorList>
            <person name="Yoshida S."/>
            <person name="Kim S."/>
            <person name="Wafula E.K."/>
            <person name="Tanskanen J."/>
            <person name="Kim Y.M."/>
            <person name="Honaas L."/>
            <person name="Yang Z."/>
            <person name="Spallek T."/>
            <person name="Conn C.E."/>
            <person name="Ichihashi Y."/>
            <person name="Cheong K."/>
            <person name="Cui S."/>
            <person name="Der J.P."/>
            <person name="Gundlach H."/>
            <person name="Jiao Y."/>
            <person name="Hori C."/>
            <person name="Ishida J.K."/>
            <person name="Kasahara H."/>
            <person name="Kiba T."/>
            <person name="Kim M.S."/>
            <person name="Koo N."/>
            <person name="Laohavisit A."/>
            <person name="Lee Y.H."/>
            <person name="Lumba S."/>
            <person name="McCourt P."/>
            <person name="Mortimer J.C."/>
            <person name="Mutuku J.M."/>
            <person name="Nomura T."/>
            <person name="Sasaki-Sekimoto Y."/>
            <person name="Seto Y."/>
            <person name="Wang Y."/>
            <person name="Wakatake T."/>
            <person name="Sakakibara H."/>
            <person name="Demura T."/>
            <person name="Yamaguchi S."/>
            <person name="Yoneyama K."/>
            <person name="Manabe R.I."/>
            <person name="Nelson D.C."/>
            <person name="Schulman A.H."/>
            <person name="Timko M.P."/>
            <person name="dePamphilis C.W."/>
            <person name="Choi D."/>
            <person name="Shirasu K."/>
        </authorList>
    </citation>
    <scope>NUCLEOTIDE SEQUENCE [LARGE SCALE GENOMIC DNA]</scope>
    <source>
        <strain evidence="2">cv. UVA1</strain>
    </source>
</reference>
<accession>A0A5A7PSA3</accession>
<gene>
    <name evidence="1" type="ORF">STAS_11991</name>
</gene>
<comment type="caution">
    <text evidence="1">The sequence shown here is derived from an EMBL/GenBank/DDBJ whole genome shotgun (WGS) entry which is preliminary data.</text>
</comment>
<dbReference type="Proteomes" id="UP000325081">
    <property type="component" value="Unassembled WGS sequence"/>
</dbReference>